<proteinExistence type="predicted"/>
<accession>A0A9W8KX76</accession>
<dbReference type="Proteomes" id="UP001151518">
    <property type="component" value="Unassembled WGS sequence"/>
</dbReference>
<dbReference type="AlphaFoldDB" id="A0A9W8KX76"/>
<dbReference type="OrthoDB" id="16824at2759"/>
<dbReference type="PANTHER" id="PTHR28075">
    <property type="entry name" value="CHROMOSOME 16, WHOLE GENOME SHOTGUN SEQUENCE"/>
    <property type="match status" value="1"/>
</dbReference>
<organism evidence="1 2">
    <name type="scientific">Coemansia spiralis</name>
    <dbReference type="NCBI Taxonomy" id="417178"/>
    <lineage>
        <taxon>Eukaryota</taxon>
        <taxon>Fungi</taxon>
        <taxon>Fungi incertae sedis</taxon>
        <taxon>Zoopagomycota</taxon>
        <taxon>Kickxellomycotina</taxon>
        <taxon>Kickxellomycetes</taxon>
        <taxon>Kickxellales</taxon>
        <taxon>Kickxellaceae</taxon>
        <taxon>Coemansia</taxon>
    </lineage>
</organism>
<dbReference type="InterPro" id="IPR013726">
    <property type="entry name" value="Mitofissin"/>
</dbReference>
<comment type="caution">
    <text evidence="1">The sequence shown here is derived from an EMBL/GenBank/DDBJ whole genome shotgun (WGS) entry which is preliminary data.</text>
</comment>
<sequence>MVLGKLIHYSVDLVLVSTALAGIRRSTGYKLNTENLVENKDVRGYLDKYLAIGERTIDL</sequence>
<dbReference type="Pfam" id="PF08520">
    <property type="entry name" value="Mitofissin"/>
    <property type="match status" value="1"/>
</dbReference>
<feature type="non-terminal residue" evidence="1">
    <location>
        <position position="59"/>
    </location>
</feature>
<protein>
    <recommendedName>
        <fullName evidence="3">DUF1748-domain-containing protein</fullName>
    </recommendedName>
</protein>
<dbReference type="GO" id="GO:0005737">
    <property type="term" value="C:cytoplasm"/>
    <property type="evidence" value="ECO:0007669"/>
    <property type="project" value="TreeGrafter"/>
</dbReference>
<name>A0A9W8KX76_9FUNG</name>
<evidence type="ECO:0008006" key="3">
    <source>
        <dbReference type="Google" id="ProtNLM"/>
    </source>
</evidence>
<evidence type="ECO:0000313" key="2">
    <source>
        <dbReference type="Proteomes" id="UP001151518"/>
    </source>
</evidence>
<evidence type="ECO:0000313" key="1">
    <source>
        <dbReference type="EMBL" id="KAJ2677997.1"/>
    </source>
</evidence>
<dbReference type="PANTHER" id="PTHR28075:SF1">
    <property type="entry name" value="DUF1748-DOMAIN-CONTAINING PROTEIN"/>
    <property type="match status" value="1"/>
</dbReference>
<dbReference type="EMBL" id="JANBTW010000026">
    <property type="protein sequence ID" value="KAJ2677997.1"/>
    <property type="molecule type" value="Genomic_DNA"/>
</dbReference>
<gene>
    <name evidence="1" type="ORF">GGI25_002787</name>
</gene>
<reference evidence="1" key="1">
    <citation type="submission" date="2022-07" db="EMBL/GenBank/DDBJ databases">
        <title>Phylogenomic reconstructions and comparative analyses of Kickxellomycotina fungi.</title>
        <authorList>
            <person name="Reynolds N.K."/>
            <person name="Stajich J.E."/>
            <person name="Barry K."/>
            <person name="Grigoriev I.V."/>
            <person name="Crous P."/>
            <person name="Smith M.E."/>
        </authorList>
    </citation>
    <scope>NUCLEOTIDE SEQUENCE</scope>
    <source>
        <strain evidence="1">NRRL 3115</strain>
    </source>
</reference>